<name>A0A7Y9PEN9_9BACT</name>
<keyword evidence="2" id="KW-1185">Reference proteome</keyword>
<evidence type="ECO:0000313" key="1">
    <source>
        <dbReference type="EMBL" id="NYF78407.1"/>
    </source>
</evidence>
<sequence length="309" mass="34652">MKVSDVYTVYGESIESNLLFDTLPRTVRDGSTITLDVQRIASFEKDPGEPIGPCYAQDRTVHIVYHDLYVAVQIDSILDIQYWIASNTIQCLAVHEMSDESLRYWILQQIIPLYVFLRGSTEFLHGMAFRTTSNNDTTSESSAGCVAVLGPSHAGKSTLLNYFLTEGHALVTDDHIAIHRQSYADVQPAIPFYRPYRAAEDLGYRAANYSPDASPLRHIYLLKPAPATMAPQAQRITGIDAVCAVASYLHYTLPNSKKLDHFPLVDDRFRGLAEVARQVPVSILRVPRSLDRLPEVYEFIQKDVSEATL</sequence>
<evidence type="ECO:0000313" key="2">
    <source>
        <dbReference type="Proteomes" id="UP000589520"/>
    </source>
</evidence>
<reference evidence="1 2" key="1">
    <citation type="submission" date="2020-07" db="EMBL/GenBank/DDBJ databases">
        <title>Genomic Encyclopedia of Type Strains, Phase IV (KMG-V): Genome sequencing to study the core and pangenomes of soil and plant-associated prokaryotes.</title>
        <authorList>
            <person name="Whitman W."/>
        </authorList>
    </citation>
    <scope>NUCLEOTIDE SEQUENCE [LARGE SCALE GENOMIC DNA]</scope>
    <source>
        <strain evidence="1 2">X4EP2</strain>
    </source>
</reference>
<dbReference type="SUPFAM" id="SSF53795">
    <property type="entry name" value="PEP carboxykinase-like"/>
    <property type="match status" value="1"/>
</dbReference>
<dbReference type="RefSeq" id="WP_179487781.1">
    <property type="nucleotide sequence ID" value="NZ_JACCCW010000001.1"/>
</dbReference>
<organism evidence="1 2">
    <name type="scientific">Granulicella arctica</name>
    <dbReference type="NCBI Taxonomy" id="940613"/>
    <lineage>
        <taxon>Bacteria</taxon>
        <taxon>Pseudomonadati</taxon>
        <taxon>Acidobacteriota</taxon>
        <taxon>Terriglobia</taxon>
        <taxon>Terriglobales</taxon>
        <taxon>Acidobacteriaceae</taxon>
        <taxon>Granulicella</taxon>
    </lineage>
</organism>
<protein>
    <recommendedName>
        <fullName evidence="3">HPr kinase</fullName>
    </recommendedName>
</protein>
<dbReference type="InterPro" id="IPR027417">
    <property type="entry name" value="P-loop_NTPase"/>
</dbReference>
<dbReference type="Proteomes" id="UP000589520">
    <property type="component" value="Unassembled WGS sequence"/>
</dbReference>
<accession>A0A7Y9PEN9</accession>
<comment type="caution">
    <text evidence="1">The sequence shown here is derived from an EMBL/GenBank/DDBJ whole genome shotgun (WGS) entry which is preliminary data.</text>
</comment>
<proteinExistence type="predicted"/>
<dbReference type="Gene3D" id="3.40.50.300">
    <property type="entry name" value="P-loop containing nucleotide triphosphate hydrolases"/>
    <property type="match status" value="1"/>
</dbReference>
<dbReference type="EMBL" id="JACCCW010000001">
    <property type="protein sequence ID" value="NYF78407.1"/>
    <property type="molecule type" value="Genomic_DNA"/>
</dbReference>
<gene>
    <name evidence="1" type="ORF">HDF17_000694</name>
</gene>
<dbReference type="AlphaFoldDB" id="A0A7Y9PEN9"/>
<evidence type="ECO:0008006" key="3">
    <source>
        <dbReference type="Google" id="ProtNLM"/>
    </source>
</evidence>